<dbReference type="InterPro" id="IPR028973">
    <property type="entry name" value="PhnB-like"/>
</dbReference>
<sequence>MAQINPHINFNGNAEEAFNFYKSVFGGEFVKIMRFKDLASPVFPVSENEANKIMHIALPIGNNILMANDVPEFMGKTNENENRSKIAIGAESKEEADNLFNGLSVDGQIEMPMTDSPWGSYFGMFRDKYGIEWMIDFDSRLTK</sequence>
<dbReference type="PANTHER" id="PTHR33990">
    <property type="entry name" value="PROTEIN YJDN-RELATED"/>
    <property type="match status" value="1"/>
</dbReference>
<accession>A0A316E402</accession>
<dbReference type="SUPFAM" id="SSF54593">
    <property type="entry name" value="Glyoxalase/Bleomycin resistance protein/Dihydroxybiphenyl dioxygenase"/>
    <property type="match status" value="1"/>
</dbReference>
<proteinExistence type="predicted"/>
<dbReference type="Proteomes" id="UP000245489">
    <property type="component" value="Unassembled WGS sequence"/>
</dbReference>
<dbReference type="AlphaFoldDB" id="A0A316E402"/>
<organism evidence="2 3">
    <name type="scientific">Arcicella aurantiaca</name>
    <dbReference type="NCBI Taxonomy" id="591202"/>
    <lineage>
        <taxon>Bacteria</taxon>
        <taxon>Pseudomonadati</taxon>
        <taxon>Bacteroidota</taxon>
        <taxon>Cytophagia</taxon>
        <taxon>Cytophagales</taxon>
        <taxon>Flectobacillaceae</taxon>
        <taxon>Arcicella</taxon>
    </lineage>
</organism>
<name>A0A316E402_9BACT</name>
<feature type="domain" description="Glyoxalase/fosfomycin resistance/dioxygenase" evidence="1">
    <location>
        <begin position="10"/>
        <end position="135"/>
    </location>
</feature>
<dbReference type="InterPro" id="IPR004360">
    <property type="entry name" value="Glyas_Fos-R_dOase_dom"/>
</dbReference>
<reference evidence="2 3" key="1">
    <citation type="submission" date="2018-05" db="EMBL/GenBank/DDBJ databases">
        <title>Genomic Encyclopedia of Archaeal and Bacterial Type Strains, Phase II (KMG-II): from individual species to whole genera.</title>
        <authorList>
            <person name="Goeker M."/>
        </authorList>
    </citation>
    <scope>NUCLEOTIDE SEQUENCE [LARGE SCALE GENOMIC DNA]</scope>
    <source>
        <strain evidence="2 3">DSM 22214</strain>
    </source>
</reference>
<evidence type="ECO:0000313" key="2">
    <source>
        <dbReference type="EMBL" id="PWK25131.1"/>
    </source>
</evidence>
<dbReference type="Gene3D" id="3.10.180.10">
    <property type="entry name" value="2,3-Dihydroxybiphenyl 1,2-Dioxygenase, domain 1"/>
    <property type="match status" value="1"/>
</dbReference>
<protein>
    <submittedName>
        <fullName evidence="2">PhnB protein</fullName>
    </submittedName>
</protein>
<dbReference type="Pfam" id="PF00903">
    <property type="entry name" value="Glyoxalase"/>
    <property type="match status" value="1"/>
</dbReference>
<dbReference type="PANTHER" id="PTHR33990:SF1">
    <property type="entry name" value="PROTEIN YJDN"/>
    <property type="match status" value="1"/>
</dbReference>
<dbReference type="OrthoDB" id="9795306at2"/>
<evidence type="ECO:0000259" key="1">
    <source>
        <dbReference type="Pfam" id="PF00903"/>
    </source>
</evidence>
<comment type="caution">
    <text evidence="2">The sequence shown here is derived from an EMBL/GenBank/DDBJ whole genome shotgun (WGS) entry which is preliminary data.</text>
</comment>
<gene>
    <name evidence="2" type="ORF">LV89_02757</name>
</gene>
<dbReference type="RefSeq" id="WP_109743482.1">
    <property type="nucleotide sequence ID" value="NZ_QGGO01000014.1"/>
</dbReference>
<dbReference type="EMBL" id="QGGO01000014">
    <property type="protein sequence ID" value="PWK25131.1"/>
    <property type="molecule type" value="Genomic_DNA"/>
</dbReference>
<keyword evidence="3" id="KW-1185">Reference proteome</keyword>
<evidence type="ECO:0000313" key="3">
    <source>
        <dbReference type="Proteomes" id="UP000245489"/>
    </source>
</evidence>
<dbReference type="CDD" id="cd06588">
    <property type="entry name" value="PhnB_like"/>
    <property type="match status" value="1"/>
</dbReference>
<dbReference type="InterPro" id="IPR029068">
    <property type="entry name" value="Glyas_Bleomycin-R_OHBP_Dase"/>
</dbReference>